<evidence type="ECO:0000256" key="2">
    <source>
        <dbReference type="ARBA" id="ARBA00022723"/>
    </source>
</evidence>
<evidence type="ECO:0000256" key="6">
    <source>
        <dbReference type="RuleBase" id="RU003435"/>
    </source>
</evidence>
<feature type="domain" description="Peptidase M3A/M3B catalytic" evidence="8">
    <location>
        <begin position="174"/>
        <end position="558"/>
    </location>
</feature>
<keyword evidence="3 6" id="KW-0378">Hydrolase</keyword>
<evidence type="ECO:0000256" key="5">
    <source>
        <dbReference type="ARBA" id="ARBA00023049"/>
    </source>
</evidence>
<accession>A0AA45HI34</accession>
<dbReference type="Gene3D" id="1.10.1370.30">
    <property type="match status" value="1"/>
</dbReference>
<dbReference type="InterPro" id="IPR045090">
    <property type="entry name" value="Pept_M3A_M3B"/>
</dbReference>
<dbReference type="GO" id="GO:0046872">
    <property type="term" value="F:metal ion binding"/>
    <property type="evidence" value="ECO:0007669"/>
    <property type="project" value="UniProtKB-UniRule"/>
</dbReference>
<dbReference type="CDD" id="cd09606">
    <property type="entry name" value="M3B_PepF"/>
    <property type="match status" value="1"/>
</dbReference>
<keyword evidence="4 6" id="KW-0862">Zinc</keyword>
<dbReference type="NCBIfam" id="TIGR02289">
    <property type="entry name" value="M3_not_pepF"/>
    <property type="match status" value="1"/>
</dbReference>
<keyword evidence="1 6" id="KW-0645">Protease</keyword>
<comment type="similarity">
    <text evidence="6">Belongs to the peptidase M3 family.</text>
</comment>
<keyword evidence="10" id="KW-1185">Reference proteome</keyword>
<reference evidence="9 10" key="1">
    <citation type="submission" date="2018-05" db="EMBL/GenBank/DDBJ databases">
        <title>Genomic Encyclopedia of Type Strains, Phase IV (KMG-IV): sequencing the most valuable type-strain genomes for metagenomic binning, comparative biology and taxonomic classification.</title>
        <authorList>
            <person name="Goeker M."/>
        </authorList>
    </citation>
    <scope>NUCLEOTIDE SEQUENCE [LARGE SCALE GENOMIC DNA]</scope>
    <source>
        <strain evidence="9 10">DSM 24906</strain>
    </source>
</reference>
<gene>
    <name evidence="9" type="ORF">C7380_11526</name>
</gene>
<evidence type="ECO:0000256" key="3">
    <source>
        <dbReference type="ARBA" id="ARBA00022801"/>
    </source>
</evidence>
<dbReference type="GO" id="GO:0004222">
    <property type="term" value="F:metalloendopeptidase activity"/>
    <property type="evidence" value="ECO:0007669"/>
    <property type="project" value="InterPro"/>
</dbReference>
<organism evidence="9 10">
    <name type="scientific">Oceanotoga teriensis</name>
    <dbReference type="NCBI Taxonomy" id="515440"/>
    <lineage>
        <taxon>Bacteria</taxon>
        <taxon>Thermotogati</taxon>
        <taxon>Thermotogota</taxon>
        <taxon>Thermotogae</taxon>
        <taxon>Petrotogales</taxon>
        <taxon>Petrotogaceae</taxon>
        <taxon>Oceanotoga</taxon>
    </lineage>
</organism>
<dbReference type="Pfam" id="PF01432">
    <property type="entry name" value="Peptidase_M3"/>
    <property type="match status" value="1"/>
</dbReference>
<evidence type="ECO:0000256" key="4">
    <source>
        <dbReference type="ARBA" id="ARBA00022833"/>
    </source>
</evidence>
<dbReference type="EMBL" id="QGGI01000015">
    <property type="protein sequence ID" value="PWJ89300.1"/>
    <property type="molecule type" value="Genomic_DNA"/>
</dbReference>
<dbReference type="InterPro" id="IPR001567">
    <property type="entry name" value="Pept_M3A_M3B_dom"/>
</dbReference>
<dbReference type="PANTHER" id="PTHR11804:SF48">
    <property type="entry name" value="PUTATIVE-RELATED"/>
    <property type="match status" value="1"/>
</dbReference>
<protein>
    <submittedName>
        <fullName evidence="9">Oligoendopeptidase F</fullName>
    </submittedName>
</protein>
<dbReference type="InterPro" id="IPR011976">
    <property type="entry name" value="Pept_M3B_oligopep-rel"/>
</dbReference>
<evidence type="ECO:0000256" key="1">
    <source>
        <dbReference type="ARBA" id="ARBA00022670"/>
    </source>
</evidence>
<comment type="caution">
    <text evidence="9">The sequence shown here is derived from an EMBL/GenBank/DDBJ whole genome shotgun (WGS) entry which is preliminary data.</text>
</comment>
<comment type="cofactor">
    <cofactor evidence="6">
        <name>Zn(2+)</name>
        <dbReference type="ChEBI" id="CHEBI:29105"/>
    </cofactor>
    <text evidence="6">Binds 1 zinc ion.</text>
</comment>
<sequence length="569" mass="67202">MYTNEKVEPRERKYYDESFKIKTLEDLKNEYKKLENMNLNEEKEVIKFIEIKDELESIISEEMAWKYIKMSCNADKPEIQQEFNRFYSQVIAPSASYDFKLKKQLYDSKGFKQLDHKYDHLKNLISNSINIFREKNIELNAKEQEISSKYGEIISKIIINFDGEEKTLSQMGIYSKNPDRSIREKAFMKSSKAIIEKEAEIQEVFDQLLKLRINMAKNADYDNYRDYMHKAKARFDYTPEDLFEFHESVEKEVIPFLKELSEERKQKLEIESLRPWDMNVDLDGKILKPFKNNEEFVEKAIKILYKVDPQYGKKLEMMKNSGHLDLENRKGKAPGGYSYPLSESGGSFIFMNAIGLNNDVRTLLHESGHAMHAFAAQDIRISEYRDVPSEVAELASMSMELLTLDYLSEYYDENNDLKKAKRDQLEGTLKTLPWVMIIDAFQHWIYTNPNHTVQERNEYFASLVDRFDEGIDWSDLEKEKQIKWMRQLHVFEVPFYYIEYAMSQLGAIAIYKNYKENGKSAIKMYDDFLKLGYSKGIKDIYETAGIKFDFSRDYVKSLVEFIKGELSNI</sequence>
<evidence type="ECO:0000313" key="10">
    <source>
        <dbReference type="Proteomes" id="UP000245921"/>
    </source>
</evidence>
<dbReference type="Proteomes" id="UP000245921">
    <property type="component" value="Unassembled WGS sequence"/>
</dbReference>
<dbReference type="AlphaFoldDB" id="A0AA45HI34"/>
<keyword evidence="7" id="KW-0175">Coiled coil</keyword>
<dbReference type="GO" id="GO:0006518">
    <property type="term" value="P:peptide metabolic process"/>
    <property type="evidence" value="ECO:0007669"/>
    <property type="project" value="TreeGrafter"/>
</dbReference>
<dbReference type="PANTHER" id="PTHR11804">
    <property type="entry name" value="PROTEASE M3 THIMET OLIGOPEPTIDASE-RELATED"/>
    <property type="match status" value="1"/>
</dbReference>
<feature type="coiled-coil region" evidence="7">
    <location>
        <begin position="17"/>
        <end position="44"/>
    </location>
</feature>
<keyword evidence="5 6" id="KW-0482">Metalloprotease</keyword>
<keyword evidence="2 6" id="KW-0479">Metal-binding</keyword>
<dbReference type="RefSeq" id="WP_240597598.1">
    <property type="nucleotide sequence ID" value="NZ_QGGI01000015.1"/>
</dbReference>
<dbReference type="GO" id="GO:0006508">
    <property type="term" value="P:proteolysis"/>
    <property type="evidence" value="ECO:0007669"/>
    <property type="project" value="UniProtKB-KW"/>
</dbReference>
<proteinExistence type="inferred from homology"/>
<dbReference type="SUPFAM" id="SSF55486">
    <property type="entry name" value="Metalloproteases ('zincins'), catalytic domain"/>
    <property type="match status" value="1"/>
</dbReference>
<evidence type="ECO:0000259" key="8">
    <source>
        <dbReference type="Pfam" id="PF01432"/>
    </source>
</evidence>
<name>A0AA45HI34_9BACT</name>
<evidence type="ECO:0000256" key="7">
    <source>
        <dbReference type="SAM" id="Coils"/>
    </source>
</evidence>
<evidence type="ECO:0000313" key="9">
    <source>
        <dbReference type="EMBL" id="PWJ89300.1"/>
    </source>
</evidence>